<feature type="signal peptide" evidence="1">
    <location>
        <begin position="1"/>
        <end position="23"/>
    </location>
</feature>
<evidence type="ECO:0000313" key="2">
    <source>
        <dbReference type="EMBL" id="ATC90046.1"/>
    </source>
</evidence>
<sequence length="92" mass="9920">MKKNKLALALVLTGIFAAGTAHAANDRFIIQVDNNKKGVVKALTKKLGGEIKVDGNGFIAAKFTGQDLSSLKGLLNNPHIKLIEEDHKRIPM</sequence>
<evidence type="ECO:0000256" key="1">
    <source>
        <dbReference type="SAM" id="SignalP"/>
    </source>
</evidence>
<name>A0ABM6N1C1_9GAMM</name>
<accession>A0ABM6N1C1</accession>
<protein>
    <submittedName>
        <fullName evidence="2">Uncharacterized protein</fullName>
    </submittedName>
</protein>
<evidence type="ECO:0000313" key="3">
    <source>
        <dbReference type="Proteomes" id="UP000217258"/>
    </source>
</evidence>
<proteinExistence type="predicted"/>
<dbReference type="Proteomes" id="UP000217258">
    <property type="component" value="Chromosome I"/>
</dbReference>
<organism evidence="2 3">
    <name type="scientific">Pseudoalteromonas issachenkonii</name>
    <dbReference type="NCBI Taxonomy" id="152297"/>
    <lineage>
        <taxon>Bacteria</taxon>
        <taxon>Pseudomonadati</taxon>
        <taxon>Pseudomonadota</taxon>
        <taxon>Gammaproteobacteria</taxon>
        <taxon>Alteromonadales</taxon>
        <taxon>Pseudoalteromonadaceae</taxon>
        <taxon>Pseudoalteromonas</taxon>
    </lineage>
</organism>
<reference evidence="2 3" key="1">
    <citation type="submission" date="2015-06" db="EMBL/GenBank/DDBJ databases">
        <authorList>
            <person name="Xie B.-B."/>
            <person name="Rong J.-C."/>
            <person name="Qin Q.-L."/>
            <person name="Zhang Y.-Z."/>
        </authorList>
    </citation>
    <scope>NUCLEOTIDE SEQUENCE [LARGE SCALE GENOMIC DNA]</scope>
    <source>
        <strain evidence="2 3">KMM 3549</strain>
    </source>
</reference>
<keyword evidence="3" id="KW-1185">Reference proteome</keyword>
<gene>
    <name evidence="2" type="ORF">PISS_a1080</name>
</gene>
<dbReference type="EMBL" id="CP011030">
    <property type="protein sequence ID" value="ATC90046.1"/>
    <property type="molecule type" value="Genomic_DNA"/>
</dbReference>
<keyword evidence="1" id="KW-0732">Signal</keyword>
<feature type="chain" id="PRO_5047040556" evidence="1">
    <location>
        <begin position="24"/>
        <end position="92"/>
    </location>
</feature>